<keyword evidence="3" id="KW-1185">Reference proteome</keyword>
<dbReference type="EMBL" id="MNCJ02000316">
    <property type="protein sequence ID" value="KAF5822168.1"/>
    <property type="molecule type" value="Genomic_DNA"/>
</dbReference>
<evidence type="ECO:0000313" key="3">
    <source>
        <dbReference type="Proteomes" id="UP000215914"/>
    </source>
</evidence>
<reference evidence="1 3" key="1">
    <citation type="journal article" date="2017" name="Nature">
        <title>The sunflower genome provides insights into oil metabolism, flowering and Asterid evolution.</title>
        <authorList>
            <person name="Badouin H."/>
            <person name="Gouzy J."/>
            <person name="Grassa C.J."/>
            <person name="Murat F."/>
            <person name="Staton S.E."/>
            <person name="Cottret L."/>
            <person name="Lelandais-Briere C."/>
            <person name="Owens G.L."/>
            <person name="Carrere S."/>
            <person name="Mayjonade B."/>
            <person name="Legrand L."/>
            <person name="Gill N."/>
            <person name="Kane N.C."/>
            <person name="Bowers J.E."/>
            <person name="Hubner S."/>
            <person name="Bellec A."/>
            <person name="Berard A."/>
            <person name="Berges H."/>
            <person name="Blanchet N."/>
            <person name="Boniface M.C."/>
            <person name="Brunel D."/>
            <person name="Catrice O."/>
            <person name="Chaidir N."/>
            <person name="Claudel C."/>
            <person name="Donnadieu C."/>
            <person name="Faraut T."/>
            <person name="Fievet G."/>
            <person name="Helmstetter N."/>
            <person name="King M."/>
            <person name="Knapp S.J."/>
            <person name="Lai Z."/>
            <person name="Le Paslier M.C."/>
            <person name="Lippi Y."/>
            <person name="Lorenzon L."/>
            <person name="Mandel J.R."/>
            <person name="Marage G."/>
            <person name="Marchand G."/>
            <person name="Marquand E."/>
            <person name="Bret-Mestries E."/>
            <person name="Morien E."/>
            <person name="Nambeesan S."/>
            <person name="Nguyen T."/>
            <person name="Pegot-Espagnet P."/>
            <person name="Pouilly N."/>
            <person name="Raftis F."/>
            <person name="Sallet E."/>
            <person name="Schiex T."/>
            <person name="Thomas J."/>
            <person name="Vandecasteele C."/>
            <person name="Vares D."/>
            <person name="Vear F."/>
            <person name="Vautrin S."/>
            <person name="Crespi M."/>
            <person name="Mangin B."/>
            <person name="Burke J.M."/>
            <person name="Salse J."/>
            <person name="Munos S."/>
            <person name="Vincourt P."/>
            <person name="Rieseberg L.H."/>
            <person name="Langlade N.B."/>
        </authorList>
    </citation>
    <scope>NUCLEOTIDE SEQUENCE [LARGE SCALE GENOMIC DNA]</scope>
    <source>
        <strain evidence="3">cv. SF193</strain>
        <tissue evidence="1">Leaves</tissue>
    </source>
</reference>
<sequence>MLSGVISNLDNCDAIECWLINARLKTGLYVDSSQVLCGCRKKIKLNEEPNTK</sequence>
<reference evidence="1" key="3">
    <citation type="submission" date="2020-06" db="EMBL/GenBank/DDBJ databases">
        <title>Helianthus annuus Genome sequencing and assembly Release 2.</title>
        <authorList>
            <person name="Gouzy J."/>
            <person name="Langlade N."/>
            <person name="Munos S."/>
        </authorList>
    </citation>
    <scope>NUCLEOTIDE SEQUENCE</scope>
    <source>
        <tissue evidence="1">Leaves</tissue>
    </source>
</reference>
<dbReference type="InParanoid" id="A0A251VNS5"/>
<protein>
    <submittedName>
        <fullName evidence="2">Uncharacterized protein</fullName>
    </submittedName>
</protein>
<accession>A0A251VNS5</accession>
<gene>
    <name evidence="2" type="ORF">HannXRQ_Chr01g0016381</name>
    <name evidence="1" type="ORF">HanXRQr2_Chr01g0023351</name>
</gene>
<dbReference type="AlphaFoldDB" id="A0A251VNS5"/>
<dbReference type="Proteomes" id="UP000215914">
    <property type="component" value="Chromosome 1"/>
</dbReference>
<name>A0A251VNS5_HELAN</name>
<dbReference type="EMBL" id="CM007890">
    <property type="protein sequence ID" value="OTG37215.1"/>
    <property type="molecule type" value="Genomic_DNA"/>
</dbReference>
<evidence type="ECO:0000313" key="1">
    <source>
        <dbReference type="EMBL" id="KAF5822168.1"/>
    </source>
</evidence>
<reference evidence="2" key="2">
    <citation type="submission" date="2017-02" db="EMBL/GenBank/DDBJ databases">
        <title>Sunflower complete genome.</title>
        <authorList>
            <person name="Langlade N."/>
            <person name="Munos S."/>
        </authorList>
    </citation>
    <scope>NUCLEOTIDE SEQUENCE [LARGE SCALE GENOMIC DNA]</scope>
    <source>
        <tissue evidence="2">Leaves</tissue>
    </source>
</reference>
<organism evidence="2 3">
    <name type="scientific">Helianthus annuus</name>
    <name type="common">Common sunflower</name>
    <dbReference type="NCBI Taxonomy" id="4232"/>
    <lineage>
        <taxon>Eukaryota</taxon>
        <taxon>Viridiplantae</taxon>
        <taxon>Streptophyta</taxon>
        <taxon>Embryophyta</taxon>
        <taxon>Tracheophyta</taxon>
        <taxon>Spermatophyta</taxon>
        <taxon>Magnoliopsida</taxon>
        <taxon>eudicotyledons</taxon>
        <taxon>Gunneridae</taxon>
        <taxon>Pentapetalae</taxon>
        <taxon>asterids</taxon>
        <taxon>campanulids</taxon>
        <taxon>Asterales</taxon>
        <taxon>Asteraceae</taxon>
        <taxon>Asteroideae</taxon>
        <taxon>Heliantheae alliance</taxon>
        <taxon>Heliantheae</taxon>
        <taxon>Helianthus</taxon>
    </lineage>
</organism>
<dbReference type="Gramene" id="mRNA:HanXRQr2_Chr01g0023351">
    <property type="protein sequence ID" value="mRNA:HanXRQr2_Chr01g0023351"/>
    <property type="gene ID" value="HanXRQr2_Chr01g0023351"/>
</dbReference>
<evidence type="ECO:0000313" key="2">
    <source>
        <dbReference type="EMBL" id="OTG37215.1"/>
    </source>
</evidence>
<proteinExistence type="predicted"/>